<feature type="domain" description="Response regulatory" evidence="18">
    <location>
        <begin position="817"/>
        <end position="927"/>
    </location>
</feature>
<dbReference type="SMART" id="SM00448">
    <property type="entry name" value="REC"/>
    <property type="match status" value="1"/>
</dbReference>
<evidence type="ECO:0000256" key="15">
    <source>
        <dbReference type="ARBA" id="ARBA00023170"/>
    </source>
</evidence>
<dbReference type="PANTHER" id="PTHR41523:SF8">
    <property type="entry name" value="ETHYLENE RESPONSE SENSOR PROTEIN"/>
    <property type="match status" value="1"/>
</dbReference>
<dbReference type="GO" id="GO:0004673">
    <property type="term" value="F:protein histidine kinase activity"/>
    <property type="evidence" value="ECO:0007669"/>
    <property type="project" value="UniProtKB-EC"/>
</dbReference>
<keyword evidence="17" id="KW-0812">Transmembrane</keyword>
<evidence type="ECO:0000256" key="1">
    <source>
        <dbReference type="ARBA" id="ARBA00000085"/>
    </source>
</evidence>
<evidence type="ECO:0000256" key="4">
    <source>
        <dbReference type="ARBA" id="ARBA00022553"/>
    </source>
</evidence>
<evidence type="ECO:0000313" key="22">
    <source>
        <dbReference type="Proteomes" id="UP000249688"/>
    </source>
</evidence>
<keyword evidence="10" id="KW-0547">Nucleotide-binding</keyword>
<dbReference type="GO" id="GO:0000160">
    <property type="term" value="P:phosphorelay signal transduction system"/>
    <property type="evidence" value="ECO:0007669"/>
    <property type="project" value="InterPro"/>
</dbReference>
<dbReference type="InterPro" id="IPR011006">
    <property type="entry name" value="CheY-like_superfamily"/>
</dbReference>
<dbReference type="InterPro" id="IPR000014">
    <property type="entry name" value="PAS"/>
</dbReference>
<evidence type="ECO:0000259" key="18">
    <source>
        <dbReference type="PROSITE" id="PS50110"/>
    </source>
</evidence>
<feature type="domain" description="PAS" evidence="19">
    <location>
        <begin position="476"/>
        <end position="539"/>
    </location>
</feature>
<keyword evidence="8" id="KW-0808">Transferase</keyword>
<evidence type="ECO:0000313" key="21">
    <source>
        <dbReference type="EMBL" id="PZW49000.1"/>
    </source>
</evidence>
<dbReference type="Pfam" id="PF07536">
    <property type="entry name" value="HWE_HK"/>
    <property type="match status" value="1"/>
</dbReference>
<dbReference type="EC" id="2.7.13.3" evidence="2"/>
<dbReference type="SMART" id="SM00091">
    <property type="entry name" value="PAS"/>
    <property type="match status" value="2"/>
</dbReference>
<keyword evidence="7" id="KW-0288">FMN</keyword>
<keyword evidence="4 16" id="KW-0597">Phosphoprotein</keyword>
<comment type="catalytic activity">
    <reaction evidence="1">
        <text>ATP + protein L-histidine = ADP + protein N-phospho-L-histidine.</text>
        <dbReference type="EC" id="2.7.13.3"/>
    </reaction>
</comment>
<evidence type="ECO:0000256" key="14">
    <source>
        <dbReference type="ARBA" id="ARBA00023026"/>
    </source>
</evidence>
<keyword evidence="9" id="KW-0677">Repeat</keyword>
<feature type="transmembrane region" description="Helical" evidence="17">
    <location>
        <begin position="21"/>
        <end position="43"/>
    </location>
</feature>
<evidence type="ECO:0000256" key="11">
    <source>
        <dbReference type="ARBA" id="ARBA00022777"/>
    </source>
</evidence>
<evidence type="ECO:0000256" key="6">
    <source>
        <dbReference type="ARBA" id="ARBA00022630"/>
    </source>
</evidence>
<evidence type="ECO:0000256" key="7">
    <source>
        <dbReference type="ARBA" id="ARBA00022643"/>
    </source>
</evidence>
<keyword evidence="12" id="KW-0067">ATP-binding</keyword>
<keyword evidence="6" id="KW-0285">Flavoprotein</keyword>
<dbReference type="Gene3D" id="2.10.70.100">
    <property type="match status" value="1"/>
</dbReference>
<dbReference type="PANTHER" id="PTHR41523">
    <property type="entry name" value="TWO-COMPONENT SYSTEM SENSOR PROTEIN"/>
    <property type="match status" value="1"/>
</dbReference>
<dbReference type="SUPFAM" id="SSF52172">
    <property type="entry name" value="CheY-like"/>
    <property type="match status" value="1"/>
</dbReference>
<dbReference type="CDD" id="cd12914">
    <property type="entry name" value="PDC1_DGC_like"/>
    <property type="match status" value="1"/>
</dbReference>
<evidence type="ECO:0000256" key="13">
    <source>
        <dbReference type="ARBA" id="ARBA00022991"/>
    </source>
</evidence>
<dbReference type="InterPro" id="IPR011102">
    <property type="entry name" value="Sig_transdc_His_kinase_HWE"/>
</dbReference>
<dbReference type="InterPro" id="IPR036890">
    <property type="entry name" value="HATPase_C_sf"/>
</dbReference>
<evidence type="ECO:0000256" key="12">
    <source>
        <dbReference type="ARBA" id="ARBA00022840"/>
    </source>
</evidence>
<evidence type="ECO:0000256" key="17">
    <source>
        <dbReference type="SAM" id="Phobius"/>
    </source>
</evidence>
<dbReference type="SMART" id="SM00911">
    <property type="entry name" value="HWE_HK"/>
    <property type="match status" value="1"/>
</dbReference>
<keyword evidence="15" id="KW-0675">Receptor</keyword>
<proteinExistence type="predicted"/>
<keyword evidence="5" id="KW-0716">Sensory transduction</keyword>
<evidence type="ECO:0000256" key="5">
    <source>
        <dbReference type="ARBA" id="ARBA00022606"/>
    </source>
</evidence>
<accession>A0A2W7IRV5</accession>
<name>A0A2W7IRV5_9PROT</name>
<protein>
    <recommendedName>
        <fullName evidence="2">histidine kinase</fullName>
        <ecNumber evidence="2">2.7.13.3</ecNumber>
    </recommendedName>
</protein>
<dbReference type="InterPro" id="IPR000700">
    <property type="entry name" value="PAS-assoc_C"/>
</dbReference>
<dbReference type="SUPFAM" id="SSF55785">
    <property type="entry name" value="PYP-like sensor domain (PAS domain)"/>
    <property type="match status" value="2"/>
</dbReference>
<dbReference type="GO" id="GO:0005524">
    <property type="term" value="F:ATP binding"/>
    <property type="evidence" value="ECO:0007669"/>
    <property type="project" value="UniProtKB-KW"/>
</dbReference>
<dbReference type="PROSITE" id="PS50113">
    <property type="entry name" value="PAC"/>
    <property type="match status" value="2"/>
</dbReference>
<evidence type="ECO:0000256" key="10">
    <source>
        <dbReference type="ARBA" id="ARBA00022741"/>
    </source>
</evidence>
<dbReference type="SMART" id="SM00086">
    <property type="entry name" value="PAC"/>
    <property type="match status" value="2"/>
</dbReference>
<comment type="caution">
    <text evidence="21">The sequence shown here is derived from an EMBL/GenBank/DDBJ whole genome shotgun (WGS) entry which is preliminary data.</text>
</comment>
<keyword evidence="3" id="KW-0600">Photoreceptor protein</keyword>
<keyword evidence="14" id="KW-0843">Virulence</keyword>
<feature type="domain" description="PAC" evidence="20">
    <location>
        <begin position="423"/>
        <end position="475"/>
    </location>
</feature>
<evidence type="ECO:0000256" key="16">
    <source>
        <dbReference type="PROSITE-ProRule" id="PRU00169"/>
    </source>
</evidence>
<dbReference type="EMBL" id="QKYU01000003">
    <property type="protein sequence ID" value="PZW49000.1"/>
    <property type="molecule type" value="Genomic_DNA"/>
</dbReference>
<dbReference type="Pfam" id="PF08447">
    <property type="entry name" value="PAS_3"/>
    <property type="match status" value="2"/>
</dbReference>
<evidence type="ECO:0000256" key="2">
    <source>
        <dbReference type="ARBA" id="ARBA00012438"/>
    </source>
</evidence>
<gene>
    <name evidence="21" type="ORF">C8P66_10325</name>
</gene>
<dbReference type="PROSITE" id="PS50110">
    <property type="entry name" value="RESPONSE_REGULATORY"/>
    <property type="match status" value="1"/>
</dbReference>
<evidence type="ECO:0000256" key="8">
    <source>
        <dbReference type="ARBA" id="ARBA00022679"/>
    </source>
</evidence>
<dbReference type="InterPro" id="IPR001610">
    <property type="entry name" value="PAC"/>
</dbReference>
<feature type="modified residue" description="4-aspartylphosphate" evidence="16">
    <location>
        <position position="868"/>
    </location>
</feature>
<dbReference type="InterPro" id="IPR001789">
    <property type="entry name" value="Sig_transdc_resp-reg_receiver"/>
</dbReference>
<dbReference type="Gene3D" id="3.30.565.10">
    <property type="entry name" value="Histidine kinase-like ATPase, C-terminal domain"/>
    <property type="match status" value="1"/>
</dbReference>
<evidence type="ECO:0000256" key="3">
    <source>
        <dbReference type="ARBA" id="ARBA00022543"/>
    </source>
</evidence>
<keyword evidence="17" id="KW-1133">Transmembrane helix</keyword>
<dbReference type="Gene3D" id="3.30.450.20">
    <property type="entry name" value="PAS domain"/>
    <property type="match status" value="4"/>
</dbReference>
<dbReference type="CDD" id="cd00130">
    <property type="entry name" value="PAS"/>
    <property type="match status" value="1"/>
</dbReference>
<keyword evidence="17" id="KW-0472">Membrane</keyword>
<dbReference type="CDD" id="cd12915">
    <property type="entry name" value="PDC2_DGC_like"/>
    <property type="match status" value="1"/>
</dbReference>
<dbReference type="InterPro" id="IPR035965">
    <property type="entry name" value="PAS-like_dom_sf"/>
</dbReference>
<dbReference type="NCBIfam" id="TIGR00229">
    <property type="entry name" value="sensory_box"/>
    <property type="match status" value="2"/>
</dbReference>
<sequence length="934" mass="101296">MPIQSVTERLPPHRPSRFVHLLPYAAVLIPMMLLGAGAELSWLQVWRDARSDLQRAAEGGADYGNRILSGYALAAGRINELLRGLSDAEIHAREAELHGDLAKMVAEVPQGIASHVMDRDGVPLLSATLFPVPRNETVVADRDFFLALKAADAPDVHISAVHVGHFEGRPFFAVSRRRQNTGNGLPRGSFDGIVNLSVEPATLADGMRRVLGDEAVIGLVRADGAVLVHTNNDGGNDGGPPARLPADSPILGAMQGDGFAIETRSPFTGDAQIIAARQLPGFPIYALASRSRDSIIQQWWSGLLPHLALGLPMTLALLLLSLRVRRDQQRLTADNSGLTSALLESEAWLRRVQRIGRVGGFEIDLPTGVNRRSPEYMALQGMAAEPRTEQHDDWVARLHPEDRERAQAAFLYAIESPGTTTTYAQEYRIVTPEGGIRWTAARAEIERDAKGRALRMVGAHLDITALKQTEQALAESEARFRQIAETIDEIFYVAEPSTGRMRYVSPAWARITGHPATAPQNAAEAWLAAVHPEDRERVRAARREGPYDIEYRMLRADGGERRLHDRAFAVPDPMSGAAARVTGVARDVTEERQATEIQALLAAEVDHRAKNVLAVVQSVIRLTRAATVPDFAAAIEGRVAALARAHSLLARGRWIGSELNRMVEEELAAHDVGDRFRTSGPMVVLIADAVQPMSMVLHELATNAAKYGALSARDGRIDIDWVLLPGGKLRLTWSESGGPVVSEPPTGRGFGSTLIEATVAGQLKGEFERDWSRFGLRAIITIDVTMLQPYVAAPQPLGVPHAAPHAVPRNTGMRGRRILLAEDETLIALELRDIIEELGCELVGPARTPDEAFALIAQAGRLDAAVLDVNLGGRQIFPVAEKLRQRGVPMVFTTGYSNLPSEQTQGAPVLRKPLARGELVAALTALLAPATAEG</sequence>
<keyword evidence="22" id="KW-1185">Reference proteome</keyword>
<feature type="domain" description="PAC" evidence="20">
    <location>
        <begin position="547"/>
        <end position="600"/>
    </location>
</feature>
<dbReference type="PROSITE" id="PS50112">
    <property type="entry name" value="PAS"/>
    <property type="match status" value="1"/>
</dbReference>
<organism evidence="21 22">
    <name type="scientific">Humitalea rosea</name>
    <dbReference type="NCBI Taxonomy" id="990373"/>
    <lineage>
        <taxon>Bacteria</taxon>
        <taxon>Pseudomonadati</taxon>
        <taxon>Pseudomonadota</taxon>
        <taxon>Alphaproteobacteria</taxon>
        <taxon>Acetobacterales</taxon>
        <taxon>Roseomonadaceae</taxon>
        <taxon>Humitalea</taxon>
    </lineage>
</organism>
<keyword evidence="11" id="KW-0418">Kinase</keyword>
<dbReference type="GO" id="GO:0009881">
    <property type="term" value="F:photoreceptor activity"/>
    <property type="evidence" value="ECO:0007669"/>
    <property type="project" value="UniProtKB-KW"/>
</dbReference>
<dbReference type="InterPro" id="IPR013655">
    <property type="entry name" value="PAS_fold_3"/>
</dbReference>
<dbReference type="Gene3D" id="3.40.50.2300">
    <property type="match status" value="1"/>
</dbReference>
<evidence type="ECO:0000259" key="20">
    <source>
        <dbReference type="PROSITE" id="PS50113"/>
    </source>
</evidence>
<reference evidence="21 22" key="1">
    <citation type="submission" date="2018-06" db="EMBL/GenBank/DDBJ databases">
        <title>Genomic Encyclopedia of Archaeal and Bacterial Type Strains, Phase II (KMG-II): from individual species to whole genera.</title>
        <authorList>
            <person name="Goeker M."/>
        </authorList>
    </citation>
    <scope>NUCLEOTIDE SEQUENCE [LARGE SCALE GENOMIC DNA]</scope>
    <source>
        <strain evidence="21 22">DSM 24525</strain>
    </source>
</reference>
<keyword evidence="13" id="KW-0157">Chromophore</keyword>
<dbReference type="Proteomes" id="UP000249688">
    <property type="component" value="Unassembled WGS sequence"/>
</dbReference>
<dbReference type="AlphaFoldDB" id="A0A2W7IRV5"/>
<evidence type="ECO:0000259" key="19">
    <source>
        <dbReference type="PROSITE" id="PS50112"/>
    </source>
</evidence>
<evidence type="ECO:0000256" key="9">
    <source>
        <dbReference type="ARBA" id="ARBA00022737"/>
    </source>
</evidence>